<evidence type="ECO:0000259" key="1">
    <source>
        <dbReference type="PROSITE" id="PS50113"/>
    </source>
</evidence>
<protein>
    <submittedName>
        <fullName evidence="2">DNA-binding protein</fullName>
    </submittedName>
</protein>
<comment type="caution">
    <text evidence="2">The sequence shown here is derived from an EMBL/GenBank/DDBJ whole genome shotgun (WGS) entry which is preliminary data.</text>
</comment>
<dbReference type="KEGG" id="ahs:AHALO_1186"/>
<sequence>MHLVLKAYVPIANMIVKTFGKNCEVVLHDLTQPKNSVVYAANGEVTGRKVGQSFDHLIKMVLLNKDFKDDYVVNYFFETEDGRKIKSSSALIRDEKDEVIGMLCLNYDLTLSHLLQEELQDFLGASTGQETTNPEQYVLDQDIISILDNLIEKIFENTNIEKLTRKDSLEIIKFMDEKGIFLVKGSIDKVAKYMGVSKVTIYSYLDSIRGKR</sequence>
<dbReference type="Pfam" id="PF13309">
    <property type="entry name" value="HTH_22"/>
    <property type="match status" value="1"/>
</dbReference>
<keyword evidence="3" id="KW-1185">Reference proteome</keyword>
<dbReference type="RefSeq" id="WP_101183428.1">
    <property type="nucleotide sequence ID" value="NZ_CP031218.1"/>
</dbReference>
<dbReference type="Proteomes" id="UP000233248">
    <property type="component" value="Unassembled WGS sequence"/>
</dbReference>
<dbReference type="InterPro" id="IPR039446">
    <property type="entry name" value="DauR-like"/>
</dbReference>
<evidence type="ECO:0000313" key="3">
    <source>
        <dbReference type="Proteomes" id="UP000233248"/>
    </source>
</evidence>
<dbReference type="InterPro" id="IPR013559">
    <property type="entry name" value="YheO"/>
</dbReference>
<dbReference type="InterPro" id="IPR039445">
    <property type="entry name" value="DauR-like_HTH"/>
</dbReference>
<dbReference type="InterPro" id="IPR000700">
    <property type="entry name" value="PAS-assoc_C"/>
</dbReference>
<gene>
    <name evidence="2" type="ORF">CP960_01295</name>
</gene>
<name>A0A2N1J608_9BACT</name>
<dbReference type="Pfam" id="PF08348">
    <property type="entry name" value="PAS_6"/>
    <property type="match status" value="1"/>
</dbReference>
<reference evidence="2 3" key="1">
    <citation type="submission" date="2017-09" db="EMBL/GenBank/DDBJ databases">
        <title>Genomics of the genus Arcobacter.</title>
        <authorList>
            <person name="Perez-Cataluna A."/>
            <person name="Figueras M.J."/>
            <person name="Salas-Masso N."/>
        </authorList>
    </citation>
    <scope>NUCLEOTIDE SEQUENCE [LARGE SCALE GENOMIC DNA]</scope>
    <source>
        <strain evidence="2 3">DSM 18005</strain>
    </source>
</reference>
<dbReference type="PANTHER" id="PTHR35568:SF1">
    <property type="entry name" value="TRANSCRIPTIONAL REGULATOR DAUR"/>
    <property type="match status" value="1"/>
</dbReference>
<dbReference type="PANTHER" id="PTHR35568">
    <property type="entry name" value="TRANSCRIPTIONAL REGULATOR DAUR"/>
    <property type="match status" value="1"/>
</dbReference>
<dbReference type="AlphaFoldDB" id="A0A2N1J608"/>
<accession>A0A2N1J608</accession>
<proteinExistence type="predicted"/>
<organism evidence="2 3">
    <name type="scientific">Malaciobacter halophilus</name>
    <dbReference type="NCBI Taxonomy" id="197482"/>
    <lineage>
        <taxon>Bacteria</taxon>
        <taxon>Pseudomonadati</taxon>
        <taxon>Campylobacterota</taxon>
        <taxon>Epsilonproteobacteria</taxon>
        <taxon>Campylobacterales</taxon>
        <taxon>Arcobacteraceae</taxon>
        <taxon>Malaciobacter</taxon>
    </lineage>
</organism>
<dbReference type="OrthoDB" id="9796595at2"/>
<keyword evidence="2" id="KW-0238">DNA-binding</keyword>
<dbReference type="GO" id="GO:0003677">
    <property type="term" value="F:DNA binding"/>
    <property type="evidence" value="ECO:0007669"/>
    <property type="project" value="UniProtKB-KW"/>
</dbReference>
<evidence type="ECO:0000313" key="2">
    <source>
        <dbReference type="EMBL" id="PKI81976.1"/>
    </source>
</evidence>
<feature type="domain" description="PAC" evidence="1">
    <location>
        <begin position="71"/>
        <end position="121"/>
    </location>
</feature>
<dbReference type="EMBL" id="NXIF01000006">
    <property type="protein sequence ID" value="PKI81976.1"/>
    <property type="molecule type" value="Genomic_DNA"/>
</dbReference>
<dbReference type="PROSITE" id="PS50113">
    <property type="entry name" value="PAC"/>
    <property type="match status" value="1"/>
</dbReference>